<evidence type="ECO:0000313" key="1">
    <source>
        <dbReference type="EMBL" id="SVB31744.1"/>
    </source>
</evidence>
<reference evidence="1" key="1">
    <citation type="submission" date="2018-05" db="EMBL/GenBank/DDBJ databases">
        <authorList>
            <person name="Lanie J.A."/>
            <person name="Ng W.-L."/>
            <person name="Kazmierczak K.M."/>
            <person name="Andrzejewski T.M."/>
            <person name="Davidsen T.M."/>
            <person name="Wayne K.J."/>
            <person name="Tettelin H."/>
            <person name="Glass J.I."/>
            <person name="Rusch D."/>
            <person name="Podicherti R."/>
            <person name="Tsui H.-C.T."/>
            <person name="Winkler M.E."/>
        </authorList>
    </citation>
    <scope>NUCLEOTIDE SEQUENCE</scope>
</reference>
<gene>
    <name evidence="1" type="ORF">METZ01_LOCUS184598</name>
</gene>
<name>A0A382D129_9ZZZZ</name>
<protein>
    <recommendedName>
        <fullName evidence="2">DUF5672 domain-containing protein</fullName>
    </recommendedName>
</protein>
<organism evidence="1">
    <name type="scientific">marine metagenome</name>
    <dbReference type="NCBI Taxonomy" id="408172"/>
    <lineage>
        <taxon>unclassified sequences</taxon>
        <taxon>metagenomes</taxon>
        <taxon>ecological metagenomes</taxon>
    </lineage>
</organism>
<dbReference type="EMBL" id="UINC01036970">
    <property type="protein sequence ID" value="SVB31744.1"/>
    <property type="molecule type" value="Genomic_DNA"/>
</dbReference>
<feature type="non-terminal residue" evidence="1">
    <location>
        <position position="225"/>
    </location>
</feature>
<evidence type="ECO:0008006" key="2">
    <source>
        <dbReference type="Google" id="ProtNLM"/>
    </source>
</evidence>
<proteinExistence type="predicted"/>
<accession>A0A382D129</accession>
<dbReference type="AlphaFoldDB" id="A0A382D129"/>
<sequence length="225" mass="26356">MNIYYLASLKEETQSGIPRYLWEKADKEIVLKKCWLSLQESISEEDRIFLIDSNLPTKILKWIIDNSVGLITYVKVPNTDNKYQYLLTALEQLEQNIDDRSHFIIEDDHLFVYDGLDVIRNCLQHWYGFGVPNDNPNKYMAPFESHIYIGNDRHWRTIQDASWCVYANSQVWKGYINLIKENSKTNNYNIFKTSILQQIPGICPMPGISTHLKEGSMTPLIDWTN</sequence>